<dbReference type="AlphaFoldDB" id="A0A0L0FL45"/>
<evidence type="ECO:0000313" key="2">
    <source>
        <dbReference type="Proteomes" id="UP000054560"/>
    </source>
</evidence>
<protein>
    <submittedName>
        <fullName evidence="1">Uncharacterized protein</fullName>
    </submittedName>
</protein>
<dbReference type="GeneID" id="25911284"/>
<name>A0A0L0FL45_9EUKA</name>
<reference evidence="1 2" key="1">
    <citation type="submission" date="2011-02" db="EMBL/GenBank/DDBJ databases">
        <title>The Genome Sequence of Sphaeroforma arctica JP610.</title>
        <authorList>
            <consortium name="The Broad Institute Genome Sequencing Platform"/>
            <person name="Russ C."/>
            <person name="Cuomo C."/>
            <person name="Young S.K."/>
            <person name="Zeng Q."/>
            <person name="Gargeya S."/>
            <person name="Alvarado L."/>
            <person name="Berlin A."/>
            <person name="Chapman S.B."/>
            <person name="Chen Z."/>
            <person name="Freedman E."/>
            <person name="Gellesch M."/>
            <person name="Goldberg J."/>
            <person name="Griggs A."/>
            <person name="Gujja S."/>
            <person name="Heilman E."/>
            <person name="Heiman D."/>
            <person name="Howarth C."/>
            <person name="Mehta T."/>
            <person name="Neiman D."/>
            <person name="Pearson M."/>
            <person name="Roberts A."/>
            <person name="Saif S."/>
            <person name="Shea T."/>
            <person name="Shenoy N."/>
            <person name="Sisk P."/>
            <person name="Stolte C."/>
            <person name="Sykes S."/>
            <person name="White J."/>
            <person name="Yandava C."/>
            <person name="Burger G."/>
            <person name="Gray M.W."/>
            <person name="Holland P.W.H."/>
            <person name="King N."/>
            <person name="Lang F.B.F."/>
            <person name="Roger A.J."/>
            <person name="Ruiz-Trillo I."/>
            <person name="Haas B."/>
            <person name="Nusbaum C."/>
            <person name="Birren B."/>
        </authorList>
    </citation>
    <scope>NUCLEOTIDE SEQUENCE [LARGE SCALE GENOMIC DNA]</scope>
    <source>
        <strain evidence="1 2">JP610</strain>
    </source>
</reference>
<dbReference type="EMBL" id="KQ242982">
    <property type="protein sequence ID" value="KNC76733.1"/>
    <property type="molecule type" value="Genomic_DNA"/>
</dbReference>
<dbReference type="Proteomes" id="UP000054560">
    <property type="component" value="Unassembled WGS sequence"/>
</dbReference>
<evidence type="ECO:0000313" key="1">
    <source>
        <dbReference type="EMBL" id="KNC76733.1"/>
    </source>
</evidence>
<keyword evidence="2" id="KW-1185">Reference proteome</keyword>
<accession>A0A0L0FL45</accession>
<sequence length="157" mass="17499">MLQKFRELTRKRRCEETLDALIGCRAIGYLFEIGSIAAAGQLTEQWAITHITGRDLCQHVNIGYESREALLQTIEFLHASVPISATTMQTFMFINQNLSFMLRTHVIALFKSEEVVEYCLKLLALAKVGFLNVDGSGVKPPTHDASTDIEVVSTAHS</sequence>
<dbReference type="RefSeq" id="XP_014150635.1">
    <property type="nucleotide sequence ID" value="XM_014295160.1"/>
</dbReference>
<organism evidence="1 2">
    <name type="scientific">Sphaeroforma arctica JP610</name>
    <dbReference type="NCBI Taxonomy" id="667725"/>
    <lineage>
        <taxon>Eukaryota</taxon>
        <taxon>Ichthyosporea</taxon>
        <taxon>Ichthyophonida</taxon>
        <taxon>Sphaeroforma</taxon>
    </lineage>
</organism>
<proteinExistence type="predicted"/>
<gene>
    <name evidence="1" type="ORF">SARC_10780</name>
</gene>